<dbReference type="InterPro" id="IPR019831">
    <property type="entry name" value="Mn/Fe_SOD_N"/>
</dbReference>
<feature type="region of interest" description="Disordered" evidence="9">
    <location>
        <begin position="1"/>
        <end position="36"/>
    </location>
</feature>
<protein>
    <recommendedName>
        <fullName evidence="3">superoxide dismutase</fullName>
        <ecNumber evidence="3">1.15.1.1</ecNumber>
    </recommendedName>
</protein>
<evidence type="ECO:0000256" key="6">
    <source>
        <dbReference type="ARBA" id="ARBA00022989"/>
    </source>
</evidence>
<keyword evidence="7" id="KW-0560">Oxidoreductase</keyword>
<dbReference type="Proteomes" id="UP001221413">
    <property type="component" value="Unassembled WGS sequence"/>
</dbReference>
<feature type="transmembrane region" description="Helical" evidence="10">
    <location>
        <begin position="66"/>
        <end position="92"/>
    </location>
</feature>
<sequence>MIRPVEDPDPELSEHHSLLSGDRKTSPIDYSAVSKSPQPIISINRQPDEEASAEDSAVIQETPPGFWGVVACLLIGVIVANVDTSLVMATFGQIGSEFGRLDDANWMIVGYQLGILSTQSMYGKLSDIFGRKALLLFAYSLFATGCLWMTQWNINRVLASYYWQSYIGYRRRWYDFCGINSPEWCNADLVPLRDLAAWRSYVYIAATAGRACGAPLGGFMVDTIGWRWSFLGQVPLALLAIVMVSWKLQIPSECKEDSLTLRQRFQRIDFLGAMTLAASLSLLLVSLDEAGKRLSTRNPLLIGASVGSIVLAAIFFYIEAKVAKEPILSLEVLTNRDVVSVYSILGLTTGSQIALVTTISIYFVITLGVSNANAAARIVFGNVAHAAGGLLAGILIKRTGRYKRYLLFAISVSTVALLLITLRWRGHTNIFETAYIFPAGFGIGMINTAAFIALSASIKSEDQAMATSGFYLCDNLGFVAIGSLGNAVLQLALDERLHAKLAKIPSAEREQIIHQVMTSIWNIKLLPEKVRGKAVEAFVEALQWDHVSCYGQSLEDLPQMADNSTVRESPQGTVYVLPPLPYPYDALEPHISTQIMELHHRKHHQAYVNNLNGALEELGKLRNSADMTQIRTGAEPSNWKRS</sequence>
<feature type="transmembrane region" description="Helical" evidence="10">
    <location>
        <begin position="377"/>
        <end position="396"/>
    </location>
</feature>
<evidence type="ECO:0000256" key="3">
    <source>
        <dbReference type="ARBA" id="ARBA00012682"/>
    </source>
</evidence>
<dbReference type="SUPFAM" id="SSF46609">
    <property type="entry name" value="Fe,Mn superoxide dismutase (SOD), N-terminal domain"/>
    <property type="match status" value="1"/>
</dbReference>
<feature type="transmembrane region" description="Helical" evidence="10">
    <location>
        <begin position="299"/>
        <end position="318"/>
    </location>
</feature>
<dbReference type="AlphaFoldDB" id="A0AAD6NJ25"/>
<comment type="similarity">
    <text evidence="2">Belongs to the iron/manganese superoxide dismutase family.</text>
</comment>
<evidence type="ECO:0000256" key="8">
    <source>
        <dbReference type="ARBA" id="ARBA00023136"/>
    </source>
</evidence>
<dbReference type="Gene3D" id="1.20.1250.20">
    <property type="entry name" value="MFS general substrate transporter like domains"/>
    <property type="match status" value="1"/>
</dbReference>
<keyword evidence="5" id="KW-0479">Metal-binding</keyword>
<organism evidence="12 13">
    <name type="scientific">Drechslerella dactyloides</name>
    <name type="common">Nematode-trapping fungus</name>
    <name type="synonym">Arthrobotrys dactyloides</name>
    <dbReference type="NCBI Taxonomy" id="74499"/>
    <lineage>
        <taxon>Eukaryota</taxon>
        <taxon>Fungi</taxon>
        <taxon>Dikarya</taxon>
        <taxon>Ascomycota</taxon>
        <taxon>Pezizomycotina</taxon>
        <taxon>Orbiliomycetes</taxon>
        <taxon>Orbiliales</taxon>
        <taxon>Orbiliaceae</taxon>
        <taxon>Drechslerella</taxon>
    </lineage>
</organism>
<keyword evidence="13" id="KW-1185">Reference proteome</keyword>
<evidence type="ECO:0000256" key="5">
    <source>
        <dbReference type="ARBA" id="ARBA00022723"/>
    </source>
</evidence>
<feature type="transmembrane region" description="Helical" evidence="10">
    <location>
        <begin position="470"/>
        <end position="493"/>
    </location>
</feature>
<gene>
    <name evidence="12" type="ORF">Dda_6609</name>
</gene>
<accession>A0AAD6NJ25</accession>
<evidence type="ECO:0000256" key="2">
    <source>
        <dbReference type="ARBA" id="ARBA00008714"/>
    </source>
</evidence>
<feature type="compositionally biased region" description="Basic and acidic residues" evidence="9">
    <location>
        <begin position="1"/>
        <end position="26"/>
    </location>
</feature>
<dbReference type="EC" id="1.15.1.1" evidence="3"/>
<feature type="transmembrane region" description="Helical" evidence="10">
    <location>
        <begin position="339"/>
        <end position="365"/>
    </location>
</feature>
<dbReference type="SUPFAM" id="SSF103473">
    <property type="entry name" value="MFS general substrate transporter"/>
    <property type="match status" value="1"/>
</dbReference>
<comment type="subcellular location">
    <subcellularLocation>
        <location evidence="1">Membrane</location>
        <topology evidence="1">Multi-pass membrane protein</topology>
    </subcellularLocation>
</comment>
<proteinExistence type="inferred from homology"/>
<evidence type="ECO:0000313" key="13">
    <source>
        <dbReference type="Proteomes" id="UP001221413"/>
    </source>
</evidence>
<evidence type="ECO:0000313" key="12">
    <source>
        <dbReference type="EMBL" id="KAJ6258563.1"/>
    </source>
</evidence>
<dbReference type="Gene3D" id="1.10.287.990">
    <property type="entry name" value="Fe,Mn superoxide dismutase (SOD) domain"/>
    <property type="match status" value="1"/>
</dbReference>
<feature type="transmembrane region" description="Helical" evidence="10">
    <location>
        <begin position="436"/>
        <end position="458"/>
    </location>
</feature>
<keyword evidence="4 10" id="KW-0812">Transmembrane</keyword>
<evidence type="ECO:0000256" key="7">
    <source>
        <dbReference type="ARBA" id="ARBA00023002"/>
    </source>
</evidence>
<dbReference type="EMBL" id="JAQGDS010000008">
    <property type="protein sequence ID" value="KAJ6258563.1"/>
    <property type="molecule type" value="Genomic_DNA"/>
</dbReference>
<dbReference type="GO" id="GO:0004784">
    <property type="term" value="F:superoxide dismutase activity"/>
    <property type="evidence" value="ECO:0007669"/>
    <property type="project" value="UniProtKB-EC"/>
</dbReference>
<dbReference type="InterPro" id="IPR020846">
    <property type="entry name" value="MFS_dom"/>
</dbReference>
<evidence type="ECO:0000256" key="10">
    <source>
        <dbReference type="SAM" id="Phobius"/>
    </source>
</evidence>
<keyword evidence="8 10" id="KW-0472">Membrane</keyword>
<evidence type="ECO:0000259" key="11">
    <source>
        <dbReference type="PROSITE" id="PS50850"/>
    </source>
</evidence>
<dbReference type="GO" id="GO:0015174">
    <property type="term" value="F:basic amino acid transmembrane transporter activity"/>
    <property type="evidence" value="ECO:0007669"/>
    <property type="project" value="TreeGrafter"/>
</dbReference>
<dbReference type="PANTHER" id="PTHR23501">
    <property type="entry name" value="MAJOR FACILITATOR SUPERFAMILY"/>
    <property type="match status" value="1"/>
</dbReference>
<evidence type="ECO:0000256" key="4">
    <source>
        <dbReference type="ARBA" id="ARBA00022692"/>
    </source>
</evidence>
<comment type="caution">
    <text evidence="12">The sequence shown here is derived from an EMBL/GenBank/DDBJ whole genome shotgun (WGS) entry which is preliminary data.</text>
</comment>
<name>A0AAD6NJ25_DREDA</name>
<dbReference type="InterPro" id="IPR001189">
    <property type="entry name" value="Mn/Fe_SOD"/>
</dbReference>
<feature type="transmembrane region" description="Helical" evidence="10">
    <location>
        <begin position="268"/>
        <end position="287"/>
    </location>
</feature>
<keyword evidence="6 10" id="KW-1133">Transmembrane helix</keyword>
<evidence type="ECO:0000256" key="1">
    <source>
        <dbReference type="ARBA" id="ARBA00004141"/>
    </source>
</evidence>
<dbReference type="InterPro" id="IPR036259">
    <property type="entry name" value="MFS_trans_sf"/>
</dbReference>
<dbReference type="PROSITE" id="PS50850">
    <property type="entry name" value="MFS"/>
    <property type="match status" value="1"/>
</dbReference>
<dbReference type="Pfam" id="PF00081">
    <property type="entry name" value="Sod_Fe_N"/>
    <property type="match status" value="1"/>
</dbReference>
<dbReference type="InterPro" id="IPR011701">
    <property type="entry name" value="MFS"/>
</dbReference>
<dbReference type="Pfam" id="PF07690">
    <property type="entry name" value="MFS_1"/>
    <property type="match status" value="1"/>
</dbReference>
<dbReference type="InterPro" id="IPR036324">
    <property type="entry name" value="Mn/Fe_SOD_N_sf"/>
</dbReference>
<dbReference type="PRINTS" id="PR01703">
    <property type="entry name" value="MNSODISMTASE"/>
</dbReference>
<feature type="transmembrane region" description="Helical" evidence="10">
    <location>
        <begin position="134"/>
        <end position="154"/>
    </location>
</feature>
<feature type="transmembrane region" description="Helical" evidence="10">
    <location>
        <begin position="405"/>
        <end position="424"/>
    </location>
</feature>
<evidence type="ECO:0000256" key="9">
    <source>
        <dbReference type="SAM" id="MobiDB-lite"/>
    </source>
</evidence>
<feature type="domain" description="Major facilitator superfamily (MFS) profile" evidence="11">
    <location>
        <begin position="69"/>
        <end position="530"/>
    </location>
</feature>
<dbReference type="GO" id="GO:0000329">
    <property type="term" value="C:fungal-type vacuole membrane"/>
    <property type="evidence" value="ECO:0007669"/>
    <property type="project" value="TreeGrafter"/>
</dbReference>
<feature type="transmembrane region" description="Helical" evidence="10">
    <location>
        <begin position="228"/>
        <end position="248"/>
    </location>
</feature>
<reference evidence="12" key="1">
    <citation type="submission" date="2023-01" db="EMBL/GenBank/DDBJ databases">
        <title>The chitinases involved in constricting ring structure development in the nematode-trapping fungus Drechslerella dactyloides.</title>
        <authorList>
            <person name="Wang R."/>
            <person name="Zhang L."/>
            <person name="Tang P."/>
            <person name="Li S."/>
            <person name="Liang L."/>
        </authorList>
    </citation>
    <scope>NUCLEOTIDE SEQUENCE</scope>
    <source>
        <strain evidence="12">YMF1.00031</strain>
    </source>
</reference>
<dbReference type="GO" id="GO:0046872">
    <property type="term" value="F:metal ion binding"/>
    <property type="evidence" value="ECO:0007669"/>
    <property type="project" value="UniProtKB-KW"/>
</dbReference>
<dbReference type="PANTHER" id="PTHR23501:SF33">
    <property type="entry name" value="MAJOR FACILITATOR SUPERFAMILY (MFS) PROFILE DOMAIN-CONTAINING PROTEIN"/>
    <property type="match status" value="1"/>
</dbReference>